<dbReference type="Proteomes" id="UP000002207">
    <property type="component" value="Chromosome"/>
</dbReference>
<dbReference type="RefSeq" id="WP_015896448.1">
    <property type="nucleotide sequence ID" value="NC_012483.1"/>
</dbReference>
<dbReference type="EMBL" id="CP001472">
    <property type="protein sequence ID" value="ACO31489.1"/>
    <property type="molecule type" value="Genomic_DNA"/>
</dbReference>
<sequence>MNRVIGIDLGDKKSHYCVLGEGGVVVEEGTVVSTPAAFNEHFGVLTSSLIAMEVGVHSRWASRVLRELGHEVVVANPVRLRLIHKSSKKSDRVDACALARLVRVDPELLGPVEHRSDEDQSMLAVLRVRDLLVRTRTRLINCARGLVKPTGTRLPSCSPVSFANRARPAVPSDLLLALDPLLDQIQSLTNLIKRYDRKIARIAETSYPATQHLEQIRGVGPLTALGFVLTIGRSSRMVHSRNAGAYFGLRPRCYQSGESNPQLGISKEGDGFMRRMLVQSAQYILGPFGPDTDLRRWGERLIARGGRGARSRAVVAVARKLAVLLHHLWVTGEVYDPLYNSRIKQRALEPVSA</sequence>
<evidence type="ECO:0000259" key="1">
    <source>
        <dbReference type="Pfam" id="PF01548"/>
    </source>
</evidence>
<evidence type="ECO:0000259" key="2">
    <source>
        <dbReference type="Pfam" id="PF02371"/>
    </source>
</evidence>
<dbReference type="PANTHER" id="PTHR33055">
    <property type="entry name" value="TRANSPOSASE FOR INSERTION SEQUENCE ELEMENT IS1111A"/>
    <property type="match status" value="1"/>
</dbReference>
<dbReference type="Pfam" id="PF01548">
    <property type="entry name" value="DEDD_Tnp_IS110"/>
    <property type="match status" value="1"/>
</dbReference>
<dbReference type="InterPro" id="IPR002525">
    <property type="entry name" value="Transp_IS110-like_N"/>
</dbReference>
<reference evidence="4 5" key="1">
    <citation type="journal article" date="2009" name="Appl. Environ. Microbiol.">
        <title>Three genomes from the phylum Acidobacteria provide insight into the lifestyles of these microorganisms in soils.</title>
        <authorList>
            <person name="Ward N.L."/>
            <person name="Challacombe J.F."/>
            <person name="Janssen P.H."/>
            <person name="Henrissat B."/>
            <person name="Coutinho P.M."/>
            <person name="Wu M."/>
            <person name="Xie G."/>
            <person name="Haft D.H."/>
            <person name="Sait M."/>
            <person name="Badger J."/>
            <person name="Barabote R.D."/>
            <person name="Bradley B."/>
            <person name="Brettin T.S."/>
            <person name="Brinkac L.M."/>
            <person name="Bruce D."/>
            <person name="Creasy T."/>
            <person name="Daugherty S.C."/>
            <person name="Davidsen T.M."/>
            <person name="DeBoy R.T."/>
            <person name="Detter J.C."/>
            <person name="Dodson R.J."/>
            <person name="Durkin A.S."/>
            <person name="Ganapathy A."/>
            <person name="Gwinn-Giglio M."/>
            <person name="Han C.S."/>
            <person name="Khouri H."/>
            <person name="Kiss H."/>
            <person name="Kothari S.P."/>
            <person name="Madupu R."/>
            <person name="Nelson K.E."/>
            <person name="Nelson W.C."/>
            <person name="Paulsen I."/>
            <person name="Penn K."/>
            <person name="Ren Q."/>
            <person name="Rosovitz M.J."/>
            <person name="Selengut J.D."/>
            <person name="Shrivastava S."/>
            <person name="Sullivan S.A."/>
            <person name="Tapia R."/>
            <person name="Thompson L.S."/>
            <person name="Watkins K.L."/>
            <person name="Yang Q."/>
            <person name="Yu C."/>
            <person name="Zafar N."/>
            <person name="Zhou L."/>
            <person name="Kuske C.R."/>
        </authorList>
    </citation>
    <scope>NUCLEOTIDE SEQUENCE [LARGE SCALE GENOMIC DNA]</scope>
    <source>
        <strain evidence="4">ATCC 51196</strain>
        <strain evidence="5">ATCC 51196 / DSM 11244 / BCRC 80197 / JCM 7670 / NBRC 15755 / NCIMB 13165 / 161</strain>
    </source>
</reference>
<accession>C1F5D1</accession>
<dbReference type="GO" id="GO:0004803">
    <property type="term" value="F:transposase activity"/>
    <property type="evidence" value="ECO:0007669"/>
    <property type="project" value="InterPro"/>
</dbReference>
<evidence type="ECO:0000313" key="3">
    <source>
        <dbReference type="EMBL" id="ACO31489.1"/>
    </source>
</evidence>
<dbReference type="InterPro" id="IPR003346">
    <property type="entry name" value="Transposase_20"/>
</dbReference>
<dbReference type="HOGENOM" id="CLU_036902_3_1_0"/>
<dbReference type="InParanoid" id="C1F5D1"/>
<dbReference type="OrthoDB" id="116905at2"/>
<dbReference type="KEGG" id="aca:ACP_3193"/>
<dbReference type="AlphaFoldDB" id="C1F5D1"/>
<dbReference type="InterPro" id="IPR047650">
    <property type="entry name" value="Transpos_IS110"/>
</dbReference>
<evidence type="ECO:0000313" key="4">
    <source>
        <dbReference type="EMBL" id="ACO32437.1"/>
    </source>
</evidence>
<organism evidence="4 5">
    <name type="scientific">Acidobacterium capsulatum (strain ATCC 51196 / DSM 11244 / BCRC 80197 / JCM 7670 / NBRC 15755 / NCIMB 13165 / 161)</name>
    <dbReference type="NCBI Taxonomy" id="240015"/>
    <lineage>
        <taxon>Bacteria</taxon>
        <taxon>Pseudomonadati</taxon>
        <taxon>Acidobacteriota</taxon>
        <taxon>Terriglobia</taxon>
        <taxon>Terriglobales</taxon>
        <taxon>Acidobacteriaceae</taxon>
        <taxon>Acidobacterium</taxon>
    </lineage>
</organism>
<dbReference type="eggNOG" id="COG3547">
    <property type="taxonomic scope" value="Bacteria"/>
</dbReference>
<dbReference type="STRING" id="240015.ACP_1304"/>
<name>C1F5D1_ACIC5</name>
<dbReference type="GO" id="GO:0006313">
    <property type="term" value="P:DNA transposition"/>
    <property type="evidence" value="ECO:0007669"/>
    <property type="project" value="InterPro"/>
</dbReference>
<feature type="domain" description="Transposase IS110-like N-terminal" evidence="1">
    <location>
        <begin position="5"/>
        <end position="147"/>
    </location>
</feature>
<protein>
    <submittedName>
        <fullName evidence="4">ISAca5, transposase</fullName>
    </submittedName>
</protein>
<gene>
    <name evidence="4" type="ordered locus">ACP_1304</name>
    <name evidence="3" type="ordered locus">ACP_3193</name>
</gene>
<feature type="domain" description="Transposase IS116/IS110/IS902 C-terminal" evidence="2">
    <location>
        <begin position="211"/>
        <end position="283"/>
    </location>
</feature>
<keyword evidence="5" id="KW-1185">Reference proteome</keyword>
<dbReference type="GO" id="GO:0003677">
    <property type="term" value="F:DNA binding"/>
    <property type="evidence" value="ECO:0007669"/>
    <property type="project" value="InterPro"/>
</dbReference>
<dbReference type="EMBL" id="CP001472">
    <property type="protein sequence ID" value="ACO32437.1"/>
    <property type="molecule type" value="Genomic_DNA"/>
</dbReference>
<dbReference type="NCBIfam" id="NF033542">
    <property type="entry name" value="transpos_IS110"/>
    <property type="match status" value="1"/>
</dbReference>
<proteinExistence type="predicted"/>
<dbReference type="Pfam" id="PF02371">
    <property type="entry name" value="Transposase_20"/>
    <property type="match status" value="1"/>
</dbReference>
<evidence type="ECO:0000313" key="5">
    <source>
        <dbReference type="Proteomes" id="UP000002207"/>
    </source>
</evidence>
<dbReference type="PANTHER" id="PTHR33055:SF3">
    <property type="entry name" value="PUTATIVE TRANSPOSASE FOR IS117-RELATED"/>
    <property type="match status" value="1"/>
</dbReference>
<dbReference type="KEGG" id="aca:ACP_1304"/>